<proteinExistence type="predicted"/>
<organism evidence="1 2">
    <name type="scientific">Naganishia friedmannii</name>
    <dbReference type="NCBI Taxonomy" id="89922"/>
    <lineage>
        <taxon>Eukaryota</taxon>
        <taxon>Fungi</taxon>
        <taxon>Dikarya</taxon>
        <taxon>Basidiomycota</taxon>
        <taxon>Agaricomycotina</taxon>
        <taxon>Tremellomycetes</taxon>
        <taxon>Filobasidiales</taxon>
        <taxon>Filobasidiaceae</taxon>
        <taxon>Naganishia</taxon>
    </lineage>
</organism>
<sequence>MSSLLRTGTRTAILLRLPPASTVVSRRLYTTEQGRTPSSGESEIEANDQGKAIKTSKICSVPFHFTQADAQSRLNIAALLATATIPNVIYATVLRFLPPLPNALKNFLLELGIGGASVQHISTKAVLWPVWRVRGVWEAQARQVAGKGSRGKVWFAVREGSVPGNSFSPLSLLPFATQQIPSDLPTYDPEIDLAQLTEVGTPEVTAVPFGAYTPFDVFERMRKEAGGRVVQWEGMKVDLERDLDVQMMTAHPIYFPLFIGEFEFTPDQHTENGRKAKSRRITIVMDAHDEDLSPQTMANRSLGGSLAASLGEAFGRWMSPPAIPPYHPENEQGQVDRVMAVYKAPQSPLVAVERDVLEAGVEEVNWADERIQAWSGPERADSEAWIEKGQVRFAMQAQLETMKSLEAQSGSQITTLKLNNSPDRRSVLPSIEKVSMGDAIAQASDDVRKATEEWEEARPAWLKRYEAKRGEAKAE</sequence>
<dbReference type="EMBL" id="JASBWT010000022">
    <property type="protein sequence ID" value="KAJ9095280.1"/>
    <property type="molecule type" value="Genomic_DNA"/>
</dbReference>
<reference evidence="1" key="1">
    <citation type="submission" date="2023-04" db="EMBL/GenBank/DDBJ databases">
        <title>Draft Genome sequencing of Naganishia species isolated from polar environments using Oxford Nanopore Technology.</title>
        <authorList>
            <person name="Leo P."/>
            <person name="Venkateswaran K."/>
        </authorList>
    </citation>
    <scope>NUCLEOTIDE SEQUENCE</scope>
    <source>
        <strain evidence="1">MNA-CCFEE 5423</strain>
    </source>
</reference>
<evidence type="ECO:0000313" key="2">
    <source>
        <dbReference type="Proteomes" id="UP001227268"/>
    </source>
</evidence>
<keyword evidence="2" id="KW-1185">Reference proteome</keyword>
<comment type="caution">
    <text evidence="1">The sequence shown here is derived from an EMBL/GenBank/DDBJ whole genome shotgun (WGS) entry which is preliminary data.</text>
</comment>
<evidence type="ECO:0000313" key="1">
    <source>
        <dbReference type="EMBL" id="KAJ9095280.1"/>
    </source>
</evidence>
<accession>A0ACC2V8P0</accession>
<name>A0ACC2V8P0_9TREE</name>
<dbReference type="Proteomes" id="UP001227268">
    <property type="component" value="Unassembled WGS sequence"/>
</dbReference>
<protein>
    <submittedName>
        <fullName evidence="1">Uncharacterized protein</fullName>
    </submittedName>
</protein>
<gene>
    <name evidence="1" type="ORF">QFC21_005646</name>
</gene>